<keyword evidence="2" id="KW-0378">Hydrolase</keyword>
<dbReference type="GO" id="GO:0046872">
    <property type="term" value="F:metal ion binding"/>
    <property type="evidence" value="ECO:0007669"/>
    <property type="project" value="UniProtKB-KW"/>
</dbReference>
<evidence type="ECO:0000256" key="2">
    <source>
        <dbReference type="ARBA" id="ARBA00022801"/>
    </source>
</evidence>
<dbReference type="Gene3D" id="3.40.720.10">
    <property type="entry name" value="Alkaline Phosphatase, subunit A"/>
    <property type="match status" value="1"/>
</dbReference>
<dbReference type="InterPro" id="IPR017850">
    <property type="entry name" value="Alkaline_phosphatase_core_sf"/>
</dbReference>
<dbReference type="EMBL" id="BARV01027276">
    <property type="protein sequence ID" value="GAI35456.1"/>
    <property type="molecule type" value="Genomic_DNA"/>
</dbReference>
<feature type="non-terminal residue" evidence="4">
    <location>
        <position position="1"/>
    </location>
</feature>
<dbReference type="SUPFAM" id="SSF53649">
    <property type="entry name" value="Alkaline phosphatase-like"/>
    <property type="match status" value="1"/>
</dbReference>
<gene>
    <name evidence="4" type="ORF">S06H3_43921</name>
</gene>
<proteinExistence type="predicted"/>
<dbReference type="GO" id="GO:0008484">
    <property type="term" value="F:sulfuric ester hydrolase activity"/>
    <property type="evidence" value="ECO:0007669"/>
    <property type="project" value="TreeGrafter"/>
</dbReference>
<evidence type="ECO:0000256" key="1">
    <source>
        <dbReference type="ARBA" id="ARBA00022723"/>
    </source>
</evidence>
<reference evidence="4" key="1">
    <citation type="journal article" date="2014" name="Front. Microbiol.">
        <title>High frequency of phylogenetically diverse reductive dehalogenase-homologous genes in deep subseafloor sedimentary metagenomes.</title>
        <authorList>
            <person name="Kawai M."/>
            <person name="Futagami T."/>
            <person name="Toyoda A."/>
            <person name="Takaki Y."/>
            <person name="Nishi S."/>
            <person name="Hori S."/>
            <person name="Arai W."/>
            <person name="Tsubouchi T."/>
            <person name="Morono Y."/>
            <person name="Uchiyama I."/>
            <person name="Ito T."/>
            <person name="Fujiyama A."/>
            <person name="Inagaki F."/>
            <person name="Takami H."/>
        </authorList>
    </citation>
    <scope>NUCLEOTIDE SEQUENCE</scope>
    <source>
        <strain evidence="4">Expedition CK06-06</strain>
    </source>
</reference>
<dbReference type="AlphaFoldDB" id="X1NZ53"/>
<name>X1NZ53_9ZZZZ</name>
<feature type="domain" description="Sulfatase N-terminal" evidence="3">
    <location>
        <begin position="40"/>
        <end position="138"/>
    </location>
</feature>
<evidence type="ECO:0000313" key="4">
    <source>
        <dbReference type="EMBL" id="GAI35456.1"/>
    </source>
</evidence>
<dbReference type="PANTHER" id="PTHR45953:SF1">
    <property type="entry name" value="IDURONATE 2-SULFATASE"/>
    <property type="match status" value="1"/>
</dbReference>
<dbReference type="Pfam" id="PF00884">
    <property type="entry name" value="Sulfatase"/>
    <property type="match status" value="1"/>
</dbReference>
<dbReference type="PANTHER" id="PTHR45953">
    <property type="entry name" value="IDURONATE 2-SULFATASE"/>
    <property type="match status" value="1"/>
</dbReference>
<dbReference type="InterPro" id="IPR000917">
    <property type="entry name" value="Sulfatase_N"/>
</dbReference>
<sequence length="238" mass="26887">EISLPGNDTLPLGLPYHLISNWGELRAYDAIPAEGPVSDSVARELIHGYYACVSYTDAQVGMILDALEELDLERSTIVILWGDHGWNLNEHGLWCKHCNFNTSLRTTLMLKVPGKTKGKQTDALVEFVDIYPTLAELCNLPLPAHLEGKSMVPLVNDPDIHFKDFVISKWYAGLTIQTREYAYTEWSTKEDSLIGTMLYDHRSDRTENFNLAGLPEHEVLVDSLSRVMNANKGKDYYK</sequence>
<comment type="caution">
    <text evidence="4">The sequence shown here is derived from an EMBL/GenBank/DDBJ whole genome shotgun (WGS) entry which is preliminary data.</text>
</comment>
<dbReference type="GO" id="GO:0005737">
    <property type="term" value="C:cytoplasm"/>
    <property type="evidence" value="ECO:0007669"/>
    <property type="project" value="TreeGrafter"/>
</dbReference>
<accession>X1NZ53</accession>
<evidence type="ECO:0000259" key="3">
    <source>
        <dbReference type="Pfam" id="PF00884"/>
    </source>
</evidence>
<protein>
    <recommendedName>
        <fullName evidence="3">Sulfatase N-terminal domain-containing protein</fullName>
    </recommendedName>
</protein>
<keyword evidence="1" id="KW-0479">Metal-binding</keyword>
<organism evidence="4">
    <name type="scientific">marine sediment metagenome</name>
    <dbReference type="NCBI Taxonomy" id="412755"/>
    <lineage>
        <taxon>unclassified sequences</taxon>
        <taxon>metagenomes</taxon>
        <taxon>ecological metagenomes</taxon>
    </lineage>
</organism>